<gene>
    <name evidence="1" type="ORF">BTM25_06320</name>
</gene>
<evidence type="ECO:0000313" key="2">
    <source>
        <dbReference type="Proteomes" id="UP000242367"/>
    </source>
</evidence>
<reference evidence="1 2" key="1">
    <citation type="journal article" date="2017" name="Chemistry">
        <title>Isolation, Biosynthesis and Chemical Modifications of Rubterolones A-F: Rare Tropolone Alkaloids from Actinomadura sp. 5-2.</title>
        <authorList>
            <person name="Guo H."/>
            <person name="Benndorf R."/>
            <person name="Leichnitz D."/>
            <person name="Klassen J.L."/>
            <person name="Vollmers J."/>
            <person name="Gorls H."/>
            <person name="Steinacker M."/>
            <person name="Weigel C."/>
            <person name="Dahse H.M."/>
            <person name="Kaster A.K."/>
            <person name="de Beer Z.W."/>
            <person name="Poulsen M."/>
            <person name="Beemelmanns C."/>
        </authorList>
    </citation>
    <scope>NUCLEOTIDE SEQUENCE [LARGE SCALE GENOMIC DNA]</scope>
    <source>
        <strain evidence="1 2">5-2</strain>
    </source>
</reference>
<proteinExistence type="predicted"/>
<protein>
    <submittedName>
        <fullName evidence="1">Uncharacterized protein</fullName>
    </submittedName>
</protein>
<keyword evidence="2" id="KW-1185">Reference proteome</keyword>
<sequence>MGLIFIGKDDTSKAGGSPAVFVDDETNELVIQGFTETDTATLAVIDGHSRTAPGESSVRVPPHLMPKIMEAIDVIRARSA</sequence>
<dbReference type="Proteomes" id="UP000242367">
    <property type="component" value="Unassembled WGS sequence"/>
</dbReference>
<dbReference type="EMBL" id="MTBP01000001">
    <property type="protein sequence ID" value="POM26238.1"/>
    <property type="molecule type" value="Genomic_DNA"/>
</dbReference>
<comment type="caution">
    <text evidence="1">The sequence shown here is derived from an EMBL/GenBank/DDBJ whole genome shotgun (WGS) entry which is preliminary data.</text>
</comment>
<accession>A0A2P4UMG8</accession>
<name>A0A2P4UMG8_9ACTN</name>
<dbReference type="AlphaFoldDB" id="A0A2P4UMG8"/>
<evidence type="ECO:0000313" key="1">
    <source>
        <dbReference type="EMBL" id="POM26238.1"/>
    </source>
</evidence>
<organism evidence="1 2">
    <name type="scientific">Actinomadura rubteroloni</name>
    <dbReference type="NCBI Taxonomy" id="1926885"/>
    <lineage>
        <taxon>Bacteria</taxon>
        <taxon>Bacillati</taxon>
        <taxon>Actinomycetota</taxon>
        <taxon>Actinomycetes</taxon>
        <taxon>Streptosporangiales</taxon>
        <taxon>Thermomonosporaceae</taxon>
        <taxon>Actinomadura</taxon>
    </lineage>
</organism>